<reference evidence="3" key="1">
    <citation type="submission" date="2015-08" db="UniProtKB">
        <authorList>
            <consortium name="WormBaseParasite"/>
        </authorList>
    </citation>
    <scope>IDENTIFICATION</scope>
</reference>
<proteinExistence type="predicted"/>
<sequence>MFDQSLSLIQPGGAFNVTWISGDPTKKRLTQKVKKMMGLRDLELVLSQLQPFIFNLKDGVQYNVTLALPLNVAHRLLFGVLKHISSYLDDVDKSIRNLTNVEIRLLQRQGRLEVSGLQLSRILLEDDDESDRIEETTVRRKRRNRNRLFDDEDVDEIFNEHIYLNFEDLQIHDSVVESRGNVSEYSRFTKIIGQLEKHGDRQKRKREFTELFDVISEVGMTNRHVIEVAREAFSANPLLSEAFQKRISGTVEGLEECYDMILDNKAAQTEFYLQKLKLVDQNVINEECIAQVSRRSGKNFSIKANNTIPSDIYTELVSIAQGKSTLHIPHSTFHTNREESHGQIDAIIPGFEGMSFGLETSKPNLEEPSVLLFEQEPSIEHQTTIPEVPQPVIATEYQVEEEAAPVIVQPTRRRRAPRASRPRQSHRQPPSSLDTVLSMKTLEEIYRYFRGKGVISSTKITRRIKNISIACENFVNNLVKKQKNLNGKECIESEFWFKNLEDISKEVYTNNGCLVDMFKKLESFPFVYKEDGFTIESKYKNELKKILNCLKTSEINYGLYSAIIDMPIIGLSINPYNREIIEKWICIFGLDKSPLEETPFSDHTEPGGKIYSFLPKFLPKSFMYPDFTNSLRTLTHPYEKLRYPFLKMIGHGRDLYLRNHKMLSKKIKKFVRNDYGSWDFKKDIKIIEKMIKDVILSDNVLTSKFHNVQSSDNRRGVRKEVVNTFSYNPNGTIGWSDLILFVDFLFKTYCESTDGECVESDIITQFVKEVYNPPECKDCINEVFQPVEFESRLDEINNSLAAVYSDPENYFYKKFNEDVNSRFESLMPTILEDETAVFDEVDMSDIIDELNDFQLELSFGYIPPQIEPQQESQEEETFANIERIYSSYNNNKEDLKTKPIGDTQLLVPSKWDEMLTNYLRSDRKRPRAESSFSKEKSKRQRVNSIPPTIPEEDLPVIEGEGEPEEVPTLSQIEEVRHVSNLPQVKSMSSTGSLLFKTLHDIDDDTLSQFTEGSITFKNINETFCQIESEPNENETLLNEIPILLSPINENQEKEWGDTTLLPPEPFHEQHIPEFSETSLPLPAVEIDAINEKRKEVGELLKRCDIVPEYNFTFSINKFGFYDENKNVMTSDEYLKNAARQIGLNDLLIEDDDMTSDCDSIPENVNLFEGINLRNCNETSKDTYEKAKKFADDSGKTTFKKLVGDTPTRATVAKTFYNTVLLGRGKKSLAIVQKDLDDIKIMVKDPPNL</sequence>
<feature type="region of interest" description="Disordered" evidence="1">
    <location>
        <begin position="404"/>
        <end position="434"/>
    </location>
</feature>
<accession>A0A0K0EME4</accession>
<dbReference type="Proteomes" id="UP000035681">
    <property type="component" value="Unplaced"/>
</dbReference>
<dbReference type="AlphaFoldDB" id="A0A0K0EME4"/>
<evidence type="ECO:0000313" key="2">
    <source>
        <dbReference type="Proteomes" id="UP000035681"/>
    </source>
</evidence>
<feature type="compositionally biased region" description="Basic residues" evidence="1">
    <location>
        <begin position="411"/>
        <end position="426"/>
    </location>
</feature>
<evidence type="ECO:0000313" key="3">
    <source>
        <dbReference type="WBParaSite" id="SSTP_0001063200.1"/>
    </source>
</evidence>
<dbReference type="WBParaSite" id="SSTP_0001063200.1">
    <property type="protein sequence ID" value="SSTP_0001063200.1"/>
    <property type="gene ID" value="SSTP_0001063200"/>
</dbReference>
<evidence type="ECO:0000256" key="1">
    <source>
        <dbReference type="SAM" id="MobiDB-lite"/>
    </source>
</evidence>
<name>A0A0K0EME4_STRER</name>
<keyword evidence="2" id="KW-1185">Reference proteome</keyword>
<organism evidence="3">
    <name type="scientific">Strongyloides stercoralis</name>
    <name type="common">Threadworm</name>
    <dbReference type="NCBI Taxonomy" id="6248"/>
    <lineage>
        <taxon>Eukaryota</taxon>
        <taxon>Metazoa</taxon>
        <taxon>Ecdysozoa</taxon>
        <taxon>Nematoda</taxon>
        <taxon>Chromadorea</taxon>
        <taxon>Rhabditida</taxon>
        <taxon>Tylenchina</taxon>
        <taxon>Panagrolaimomorpha</taxon>
        <taxon>Strongyloidoidea</taxon>
        <taxon>Strongyloididae</taxon>
        <taxon>Strongyloides</taxon>
    </lineage>
</organism>
<feature type="region of interest" description="Disordered" evidence="1">
    <location>
        <begin position="922"/>
        <end position="955"/>
    </location>
</feature>
<protein>
    <submittedName>
        <fullName evidence="3">SPK domain-containing protein</fullName>
    </submittedName>
</protein>
<dbReference type="WBParaSite" id="TCONS_00002150.p1">
    <property type="protein sequence ID" value="TCONS_00002150.p1"/>
    <property type="gene ID" value="XLOC_002045"/>
</dbReference>